<feature type="transmembrane region" description="Helical" evidence="3">
    <location>
        <begin position="315"/>
        <end position="339"/>
    </location>
</feature>
<feature type="transmembrane region" description="Helical" evidence="3">
    <location>
        <begin position="225"/>
        <end position="245"/>
    </location>
</feature>
<dbReference type="SUPFAM" id="SSF103473">
    <property type="entry name" value="MFS general substrate transporter"/>
    <property type="match status" value="1"/>
</dbReference>
<dbReference type="GO" id="GO:0022857">
    <property type="term" value="F:transmembrane transporter activity"/>
    <property type="evidence" value="ECO:0007669"/>
    <property type="project" value="InterPro"/>
</dbReference>
<comment type="similarity">
    <text evidence="2">Belongs to the major facilitator superfamily. Monocarboxylate porter (TC 2.A.1.13) family.</text>
</comment>
<feature type="transmembrane region" description="Helical" evidence="3">
    <location>
        <begin position="257"/>
        <end position="276"/>
    </location>
</feature>
<gene>
    <name evidence="5" type="ORF">VN97_g1757</name>
</gene>
<dbReference type="AlphaFoldDB" id="A0AAI9TRF4"/>
<evidence type="ECO:0000256" key="2">
    <source>
        <dbReference type="ARBA" id="ARBA00006727"/>
    </source>
</evidence>
<accession>A0AAI9TRF4</accession>
<keyword evidence="3" id="KW-0812">Transmembrane</keyword>
<organism evidence="5 6">
    <name type="scientific">Penicillium thymicola</name>
    <dbReference type="NCBI Taxonomy" id="293382"/>
    <lineage>
        <taxon>Eukaryota</taxon>
        <taxon>Fungi</taxon>
        <taxon>Dikarya</taxon>
        <taxon>Ascomycota</taxon>
        <taxon>Pezizomycotina</taxon>
        <taxon>Eurotiomycetes</taxon>
        <taxon>Eurotiomycetidae</taxon>
        <taxon>Eurotiales</taxon>
        <taxon>Aspergillaceae</taxon>
        <taxon>Penicillium</taxon>
    </lineage>
</organism>
<feature type="transmembrane region" description="Helical" evidence="3">
    <location>
        <begin position="449"/>
        <end position="469"/>
    </location>
</feature>
<dbReference type="Gene3D" id="1.20.1250.20">
    <property type="entry name" value="MFS general substrate transporter like domains"/>
    <property type="match status" value="2"/>
</dbReference>
<feature type="transmembrane region" description="Helical" evidence="3">
    <location>
        <begin position="481"/>
        <end position="503"/>
    </location>
</feature>
<feature type="transmembrane region" description="Helical" evidence="3">
    <location>
        <begin position="92"/>
        <end position="115"/>
    </location>
</feature>
<proteinExistence type="inferred from homology"/>
<reference evidence="5" key="2">
    <citation type="journal article" date="2016" name="Fungal Biol.">
        <title>Ochratoxin A production by Penicillium thymicola.</title>
        <authorList>
            <person name="Nguyen H.D.T."/>
            <person name="McMullin D.R."/>
            <person name="Ponomareva E."/>
            <person name="Riley R."/>
            <person name="Pomraning K.R."/>
            <person name="Baker S.E."/>
            <person name="Seifert K.A."/>
        </authorList>
    </citation>
    <scope>NUCLEOTIDE SEQUENCE</scope>
    <source>
        <strain evidence="5">DAOM 180753</strain>
    </source>
</reference>
<reference evidence="5" key="1">
    <citation type="submission" date="2015-06" db="EMBL/GenBank/DDBJ databases">
        <authorList>
            <person name="Nguyen H."/>
        </authorList>
    </citation>
    <scope>NUCLEOTIDE SEQUENCE</scope>
    <source>
        <strain evidence="5">DAOM 180753</strain>
    </source>
</reference>
<feature type="transmembrane region" description="Helical" evidence="3">
    <location>
        <begin position="197"/>
        <end position="219"/>
    </location>
</feature>
<dbReference type="PANTHER" id="PTHR11360">
    <property type="entry name" value="MONOCARBOXYLATE TRANSPORTER"/>
    <property type="match status" value="1"/>
</dbReference>
<feature type="domain" description="Major facilitator superfamily (MFS) profile" evidence="4">
    <location>
        <begin position="93"/>
        <end position="508"/>
    </location>
</feature>
<name>A0AAI9TRF4_PENTH</name>
<sequence>MKARLVVRLYGIRLKNQLCVQPWKDINNHLVCTSPSRISLHSHLYAHNFNTTHSIQPSKPQARLPSKMEPSLTPMQVDGGNLATSRTRLQPAIIIIASTTLVFTGCGINFAFGVFQEMYDSMSKEPNTPFTGATPAQIDLIGTLSIALMTIGAPFATAWTKQYPPRYVIWASGIIHSSALLFASFSQHLWQFILTQGILLGMATCLTYMPSVTVAPTWFTLHRGLAMGIILAGTGIGGVAWPLAFRYLIESVGFRNTLRVTAGISFVLICGSGTFIRWPASEITRIQAENSASSRSPTFFRLPLVDWRVVQSRKFVAHALGAALQSAAYYTPVFFFASFARTLGYSQATSANFIAISNAANALGKVVIGHAAGRIGRLNTLVLTTLISAVSVLALWLPSCLSSTQFTGSTLFIAFTIFYGIFASAYVALFPTSLVELFGVQNFVSVNGLLYMVRGFATLVGTPVAGALIRGNHEKSVGPRSYENTSIMVGVLLVVATLAVVWARLEATLTLDATAGRRTKWLM</sequence>
<comment type="subcellular location">
    <subcellularLocation>
        <location evidence="1">Membrane</location>
        <topology evidence="1">Multi-pass membrane protein</topology>
    </subcellularLocation>
</comment>
<dbReference type="PANTHER" id="PTHR11360:SF284">
    <property type="entry name" value="EG:103B4.3 PROTEIN-RELATED"/>
    <property type="match status" value="1"/>
</dbReference>
<dbReference type="InterPro" id="IPR036259">
    <property type="entry name" value="MFS_trans_sf"/>
</dbReference>
<feature type="transmembrane region" description="Helical" evidence="3">
    <location>
        <begin position="167"/>
        <end position="185"/>
    </location>
</feature>
<dbReference type="GO" id="GO:0016020">
    <property type="term" value="C:membrane"/>
    <property type="evidence" value="ECO:0007669"/>
    <property type="project" value="UniProtKB-SubCell"/>
</dbReference>
<dbReference type="EMBL" id="LACB01000031">
    <property type="protein sequence ID" value="KAJ9491463.1"/>
    <property type="molecule type" value="Genomic_DNA"/>
</dbReference>
<keyword evidence="3" id="KW-0472">Membrane</keyword>
<dbReference type="Pfam" id="PF07690">
    <property type="entry name" value="MFS_1"/>
    <property type="match status" value="1"/>
</dbReference>
<feature type="transmembrane region" description="Helical" evidence="3">
    <location>
        <begin position="351"/>
        <end position="372"/>
    </location>
</feature>
<dbReference type="InterPro" id="IPR011701">
    <property type="entry name" value="MFS"/>
</dbReference>
<feature type="transmembrane region" description="Helical" evidence="3">
    <location>
        <begin position="378"/>
        <end position="397"/>
    </location>
</feature>
<dbReference type="Proteomes" id="UP001227192">
    <property type="component" value="Unassembled WGS sequence"/>
</dbReference>
<feature type="transmembrane region" description="Helical" evidence="3">
    <location>
        <begin position="409"/>
        <end position="429"/>
    </location>
</feature>
<dbReference type="PROSITE" id="PS50850">
    <property type="entry name" value="MFS"/>
    <property type="match status" value="1"/>
</dbReference>
<evidence type="ECO:0000259" key="4">
    <source>
        <dbReference type="PROSITE" id="PS50850"/>
    </source>
</evidence>
<comment type="caution">
    <text evidence="5">The sequence shown here is derived from an EMBL/GenBank/DDBJ whole genome shotgun (WGS) entry which is preliminary data.</text>
</comment>
<keyword evidence="3" id="KW-1133">Transmembrane helix</keyword>
<evidence type="ECO:0000256" key="3">
    <source>
        <dbReference type="SAM" id="Phobius"/>
    </source>
</evidence>
<evidence type="ECO:0000313" key="5">
    <source>
        <dbReference type="EMBL" id="KAJ9491463.1"/>
    </source>
</evidence>
<dbReference type="InterPro" id="IPR050327">
    <property type="entry name" value="Proton-linked_MCT"/>
</dbReference>
<protein>
    <recommendedName>
        <fullName evidence="4">Major facilitator superfamily (MFS) profile domain-containing protein</fullName>
    </recommendedName>
</protein>
<evidence type="ECO:0000313" key="6">
    <source>
        <dbReference type="Proteomes" id="UP001227192"/>
    </source>
</evidence>
<evidence type="ECO:0000256" key="1">
    <source>
        <dbReference type="ARBA" id="ARBA00004141"/>
    </source>
</evidence>
<keyword evidence="6" id="KW-1185">Reference proteome</keyword>
<dbReference type="InterPro" id="IPR020846">
    <property type="entry name" value="MFS_dom"/>
</dbReference>
<feature type="transmembrane region" description="Helical" evidence="3">
    <location>
        <begin position="136"/>
        <end position="155"/>
    </location>
</feature>